<sequence>MEDESVNSQGMLEKPQKDVTFPTTKPKKGFNKLLLLIPLILLLAGGASYWLFFTKPSDTVNNSEITPTPFVQTSSTPTPEPVKKEDIQIQIYNGTGIPGEAALLKTRLEKFGYENIETANADSKDFTAAEVQFPENMDIQAMTEISENLEEYYNDVQVSSSGSGNTVKITTGIRKGYASPTPTKKPTASPTKSPTITGSITPTITPTPSPSVTPAV</sequence>
<accession>A0A1F7XZ86</accession>
<dbReference type="Gene3D" id="3.30.70.2390">
    <property type="match status" value="1"/>
</dbReference>
<dbReference type="Proteomes" id="UP000178446">
    <property type="component" value="Unassembled WGS sequence"/>
</dbReference>
<comment type="caution">
    <text evidence="4">The sequence shown here is derived from an EMBL/GenBank/DDBJ whole genome shotgun (WGS) entry which is preliminary data.</text>
</comment>
<protein>
    <recommendedName>
        <fullName evidence="3">LytR/CpsA/Psr regulator C-terminal domain-containing protein</fullName>
    </recommendedName>
</protein>
<feature type="compositionally biased region" description="Polar residues" evidence="1">
    <location>
        <begin position="1"/>
        <end position="10"/>
    </location>
</feature>
<reference evidence="4 5" key="1">
    <citation type="journal article" date="2016" name="Nat. Commun.">
        <title>Thousands of microbial genomes shed light on interconnected biogeochemical processes in an aquifer system.</title>
        <authorList>
            <person name="Anantharaman K."/>
            <person name="Brown C.T."/>
            <person name="Hug L.A."/>
            <person name="Sharon I."/>
            <person name="Castelle C.J."/>
            <person name="Probst A.J."/>
            <person name="Thomas B.C."/>
            <person name="Singh A."/>
            <person name="Wilkins M.J."/>
            <person name="Karaoz U."/>
            <person name="Brodie E.L."/>
            <person name="Williams K.H."/>
            <person name="Hubbard S.S."/>
            <person name="Banfield J.F."/>
        </authorList>
    </citation>
    <scope>NUCLEOTIDE SEQUENCE [LARGE SCALE GENOMIC DNA]</scope>
</reference>
<evidence type="ECO:0000259" key="3">
    <source>
        <dbReference type="Pfam" id="PF13399"/>
    </source>
</evidence>
<dbReference type="InterPro" id="IPR027381">
    <property type="entry name" value="LytR/CpsA/Psr_C"/>
</dbReference>
<evidence type="ECO:0000256" key="1">
    <source>
        <dbReference type="SAM" id="MobiDB-lite"/>
    </source>
</evidence>
<gene>
    <name evidence="4" type="ORF">A2685_02670</name>
</gene>
<feature type="compositionally biased region" description="Pro residues" evidence="1">
    <location>
        <begin position="205"/>
        <end position="216"/>
    </location>
</feature>
<feature type="compositionally biased region" description="Low complexity" evidence="1">
    <location>
        <begin position="178"/>
        <end position="204"/>
    </location>
</feature>
<feature type="region of interest" description="Disordered" evidence="1">
    <location>
        <begin position="1"/>
        <end position="21"/>
    </location>
</feature>
<feature type="transmembrane region" description="Helical" evidence="2">
    <location>
        <begin position="33"/>
        <end position="53"/>
    </location>
</feature>
<proteinExistence type="predicted"/>
<feature type="domain" description="LytR/CpsA/Psr regulator C-terminal" evidence="3">
    <location>
        <begin position="86"/>
        <end position="150"/>
    </location>
</feature>
<evidence type="ECO:0000313" key="4">
    <source>
        <dbReference type="EMBL" id="OGM19728.1"/>
    </source>
</evidence>
<keyword evidence="2" id="KW-1133">Transmembrane helix</keyword>
<dbReference type="Pfam" id="PF13399">
    <property type="entry name" value="LytR_C"/>
    <property type="match status" value="1"/>
</dbReference>
<evidence type="ECO:0000313" key="5">
    <source>
        <dbReference type="Proteomes" id="UP000178446"/>
    </source>
</evidence>
<feature type="region of interest" description="Disordered" evidence="1">
    <location>
        <begin position="173"/>
        <end position="216"/>
    </location>
</feature>
<dbReference type="AlphaFoldDB" id="A0A1F7XZ86"/>
<keyword evidence="2" id="KW-0812">Transmembrane</keyword>
<keyword evidence="2" id="KW-0472">Membrane</keyword>
<organism evidence="4 5">
    <name type="scientific">Candidatus Woesebacteria bacterium RIFCSPHIGHO2_01_FULL_37_10</name>
    <dbReference type="NCBI Taxonomy" id="1802489"/>
    <lineage>
        <taxon>Bacteria</taxon>
        <taxon>Candidatus Woeseibacteriota</taxon>
    </lineage>
</organism>
<dbReference type="EMBL" id="MGGB01000001">
    <property type="protein sequence ID" value="OGM19728.1"/>
    <property type="molecule type" value="Genomic_DNA"/>
</dbReference>
<name>A0A1F7XZ86_9BACT</name>
<evidence type="ECO:0000256" key="2">
    <source>
        <dbReference type="SAM" id="Phobius"/>
    </source>
</evidence>